<keyword evidence="6" id="KW-1185">Reference proteome</keyword>
<organism evidence="5 6">
    <name type="scientific">Exidia glandulosa HHB12029</name>
    <dbReference type="NCBI Taxonomy" id="1314781"/>
    <lineage>
        <taxon>Eukaryota</taxon>
        <taxon>Fungi</taxon>
        <taxon>Dikarya</taxon>
        <taxon>Basidiomycota</taxon>
        <taxon>Agaricomycotina</taxon>
        <taxon>Agaricomycetes</taxon>
        <taxon>Auriculariales</taxon>
        <taxon>Exidiaceae</taxon>
        <taxon>Exidia</taxon>
    </lineage>
</organism>
<feature type="compositionally biased region" description="Polar residues" evidence="3">
    <location>
        <begin position="449"/>
        <end position="468"/>
    </location>
</feature>
<dbReference type="GO" id="GO:0005737">
    <property type="term" value="C:cytoplasm"/>
    <property type="evidence" value="ECO:0007669"/>
    <property type="project" value="TreeGrafter"/>
</dbReference>
<dbReference type="AlphaFoldDB" id="A0A166BV87"/>
<feature type="compositionally biased region" description="Acidic residues" evidence="3">
    <location>
        <begin position="404"/>
        <end position="421"/>
    </location>
</feature>
<evidence type="ECO:0000256" key="3">
    <source>
        <dbReference type="SAM" id="MobiDB-lite"/>
    </source>
</evidence>
<dbReference type="GO" id="GO:0006139">
    <property type="term" value="P:nucleobase-containing compound metabolic process"/>
    <property type="evidence" value="ECO:0007669"/>
    <property type="project" value="InterPro"/>
</dbReference>
<dbReference type="PANTHER" id="PTHR13620:SF104">
    <property type="entry name" value="EXONUCLEASE 3'-5' DOMAIN-CONTAINING PROTEIN 2"/>
    <property type="match status" value="1"/>
</dbReference>
<dbReference type="InterPro" id="IPR051132">
    <property type="entry name" value="3-5_Exonuclease_domain"/>
</dbReference>
<evidence type="ECO:0000259" key="4">
    <source>
        <dbReference type="SMART" id="SM00474"/>
    </source>
</evidence>
<evidence type="ECO:0000313" key="5">
    <source>
        <dbReference type="EMBL" id="KZW04340.1"/>
    </source>
</evidence>
<keyword evidence="2" id="KW-0378">Hydrolase</keyword>
<dbReference type="Gene3D" id="3.30.420.10">
    <property type="entry name" value="Ribonuclease H-like superfamily/Ribonuclease H"/>
    <property type="match status" value="1"/>
</dbReference>
<dbReference type="PANTHER" id="PTHR13620">
    <property type="entry name" value="3-5 EXONUCLEASE"/>
    <property type="match status" value="1"/>
</dbReference>
<dbReference type="InParanoid" id="A0A166BV87"/>
<dbReference type="SUPFAM" id="SSF53098">
    <property type="entry name" value="Ribonuclease H-like"/>
    <property type="match status" value="1"/>
</dbReference>
<dbReference type="InterPro" id="IPR012337">
    <property type="entry name" value="RNaseH-like_sf"/>
</dbReference>
<dbReference type="InterPro" id="IPR036397">
    <property type="entry name" value="RNaseH_sf"/>
</dbReference>
<accession>A0A166BV87</accession>
<sequence>MSGLPFARLRRVFHSLLVPPPHYCRSMSSAATASLARSASFPQGPASGAGVQRTGSRYTLEELQRLAPFRVPTAISVVQCHTHEDANRELKHLEPGYVSFDMEWHWNPQTKITGRIALVQVADRKRAVLVRTTRMDELPPVLVSLLQDPTLLKVGVNIRGDGRKVFEDYGVVPVGLFELSRAALLVDVPFWSDRDKSRLISLQHLTAKYLNAYLAKDEQQSDWEQELTPEQLSYAAADAVAGMLIFDAMLVRGKQVGIDLSSRRDCLVKYDDPDPYKNSTSAPVRKTYSAPAIVAPMATVAPVNGGTTIVLPLQVAPALAARAPSRSPTPELTPEDGHANGISAAQLSRTTSAPSLAAIHVQTDRTDDDNLSNFSWSAEDEEAMQRLEQSHLAAGQNPEPNEDKQDDADDEFILTEEEEAALAELESPTRKRAASIGEPDLSPKRPRTSAASTVSLILNEVPSSNDST</sequence>
<gene>
    <name evidence="5" type="ORF">EXIGLDRAFT_716300</name>
</gene>
<dbReference type="GO" id="GO:0008408">
    <property type="term" value="F:3'-5' exonuclease activity"/>
    <property type="evidence" value="ECO:0007669"/>
    <property type="project" value="InterPro"/>
</dbReference>
<evidence type="ECO:0000313" key="6">
    <source>
        <dbReference type="Proteomes" id="UP000077266"/>
    </source>
</evidence>
<dbReference type="GO" id="GO:0003676">
    <property type="term" value="F:nucleic acid binding"/>
    <property type="evidence" value="ECO:0007669"/>
    <property type="project" value="InterPro"/>
</dbReference>
<dbReference type="EMBL" id="KV425882">
    <property type="protein sequence ID" value="KZW04340.1"/>
    <property type="molecule type" value="Genomic_DNA"/>
</dbReference>
<dbReference type="OrthoDB" id="3265358at2759"/>
<evidence type="ECO:0000256" key="2">
    <source>
        <dbReference type="ARBA" id="ARBA00022801"/>
    </source>
</evidence>
<keyword evidence="1" id="KW-0540">Nuclease</keyword>
<evidence type="ECO:0000256" key="1">
    <source>
        <dbReference type="ARBA" id="ARBA00022722"/>
    </source>
</evidence>
<dbReference type="STRING" id="1314781.A0A166BV87"/>
<name>A0A166BV87_EXIGL</name>
<dbReference type="GO" id="GO:0005634">
    <property type="term" value="C:nucleus"/>
    <property type="evidence" value="ECO:0007669"/>
    <property type="project" value="TreeGrafter"/>
</dbReference>
<dbReference type="SMART" id="SM00474">
    <property type="entry name" value="35EXOc"/>
    <property type="match status" value="1"/>
</dbReference>
<proteinExistence type="predicted"/>
<reference evidence="5 6" key="1">
    <citation type="journal article" date="2016" name="Mol. Biol. Evol.">
        <title>Comparative Genomics of Early-Diverging Mushroom-Forming Fungi Provides Insights into the Origins of Lignocellulose Decay Capabilities.</title>
        <authorList>
            <person name="Nagy L.G."/>
            <person name="Riley R."/>
            <person name="Tritt A."/>
            <person name="Adam C."/>
            <person name="Daum C."/>
            <person name="Floudas D."/>
            <person name="Sun H."/>
            <person name="Yadav J.S."/>
            <person name="Pangilinan J."/>
            <person name="Larsson K.H."/>
            <person name="Matsuura K."/>
            <person name="Barry K."/>
            <person name="Labutti K."/>
            <person name="Kuo R."/>
            <person name="Ohm R.A."/>
            <person name="Bhattacharya S.S."/>
            <person name="Shirouzu T."/>
            <person name="Yoshinaga Y."/>
            <person name="Martin F.M."/>
            <person name="Grigoriev I.V."/>
            <person name="Hibbett D.S."/>
        </authorList>
    </citation>
    <scope>NUCLEOTIDE SEQUENCE [LARGE SCALE GENOMIC DNA]</scope>
    <source>
        <strain evidence="5 6">HHB12029</strain>
    </source>
</reference>
<feature type="domain" description="3'-5' exonuclease" evidence="4">
    <location>
        <begin position="75"/>
        <end position="254"/>
    </location>
</feature>
<dbReference type="InterPro" id="IPR002562">
    <property type="entry name" value="3'-5'_exonuclease_dom"/>
</dbReference>
<dbReference type="Pfam" id="PF01612">
    <property type="entry name" value="DNA_pol_A_exo1"/>
    <property type="match status" value="1"/>
</dbReference>
<protein>
    <submittedName>
        <fullName evidence="5">Ribonuclease H-like protein</fullName>
    </submittedName>
</protein>
<dbReference type="Proteomes" id="UP000077266">
    <property type="component" value="Unassembled WGS sequence"/>
</dbReference>
<dbReference type="CDD" id="cd06141">
    <property type="entry name" value="WRN_exo"/>
    <property type="match status" value="1"/>
</dbReference>
<feature type="region of interest" description="Disordered" evidence="3">
    <location>
        <begin position="391"/>
        <end position="468"/>
    </location>
</feature>